<dbReference type="InterPro" id="IPR043519">
    <property type="entry name" value="NT_sf"/>
</dbReference>
<dbReference type="InterPro" id="IPR041633">
    <property type="entry name" value="Polbeta"/>
</dbReference>
<protein>
    <submittedName>
        <fullName evidence="2">Nucleotidyltransferase domain-containing protein</fullName>
    </submittedName>
</protein>
<dbReference type="NCBIfam" id="NF047752">
    <property type="entry name" value="MntA_antitoxin"/>
    <property type="match status" value="1"/>
</dbReference>
<gene>
    <name evidence="2" type="ORF">QJS35_13155</name>
</gene>
<name>A0ABV1KTN9_9BACL</name>
<feature type="domain" description="Polymerase beta nucleotidyltransferase" evidence="1">
    <location>
        <begin position="11"/>
        <end position="99"/>
    </location>
</feature>
<dbReference type="SUPFAM" id="SSF81301">
    <property type="entry name" value="Nucleotidyltransferase"/>
    <property type="match status" value="1"/>
</dbReference>
<organism evidence="2 3">
    <name type="scientific">Cohnella silvisoli</name>
    <dbReference type="NCBI Taxonomy" id="2873699"/>
    <lineage>
        <taxon>Bacteria</taxon>
        <taxon>Bacillati</taxon>
        <taxon>Bacillota</taxon>
        <taxon>Bacilli</taxon>
        <taxon>Bacillales</taxon>
        <taxon>Paenibacillaceae</taxon>
        <taxon>Cohnella</taxon>
    </lineage>
</organism>
<evidence type="ECO:0000313" key="3">
    <source>
        <dbReference type="Proteomes" id="UP001493487"/>
    </source>
</evidence>
<reference evidence="2 3" key="1">
    <citation type="journal article" date="2023" name="Genome Announc.">
        <title>Pan-Genome Analyses of the Genus Cohnella and Proposal of the Novel Species Cohnella silvisoli sp. nov., Isolated from Forest Soil.</title>
        <authorList>
            <person name="Wang C."/>
            <person name="Mao L."/>
            <person name="Bao G."/>
            <person name="Zhu H."/>
        </authorList>
    </citation>
    <scope>NUCLEOTIDE SEQUENCE [LARGE SCALE GENOMIC DNA]</scope>
    <source>
        <strain evidence="2 3">NL03-T5-1</strain>
    </source>
</reference>
<evidence type="ECO:0000259" key="1">
    <source>
        <dbReference type="Pfam" id="PF18765"/>
    </source>
</evidence>
<dbReference type="Gene3D" id="3.30.460.10">
    <property type="entry name" value="Beta Polymerase, domain 2"/>
    <property type="match status" value="1"/>
</dbReference>
<dbReference type="PANTHER" id="PTHR43852:SF3">
    <property type="entry name" value="NUCLEOTIDYLTRANSFERASE"/>
    <property type="match status" value="1"/>
</dbReference>
<dbReference type="EMBL" id="JASKHM010000007">
    <property type="protein sequence ID" value="MEQ4483340.1"/>
    <property type="molecule type" value="Genomic_DNA"/>
</dbReference>
<dbReference type="PANTHER" id="PTHR43852">
    <property type="entry name" value="NUCLEOTIDYLTRANSFERASE"/>
    <property type="match status" value="1"/>
</dbReference>
<sequence>MSQLSEEQTQTICNFLSLQLNADTVILFGSAAKEQLRNDSDIDLAFISDITFNAYDIFMAAQHLAGIIHREVDLIDFRQASTVFQAQIVGSGIVILDKKPLMRQYSFMRSFKAYAMLNEERDVIMQSYRVNGGVDNDLRYHLEQNGNDPAMHSENP</sequence>
<proteinExistence type="predicted"/>
<dbReference type="Pfam" id="PF18765">
    <property type="entry name" value="Polbeta"/>
    <property type="match status" value="1"/>
</dbReference>
<keyword evidence="3" id="KW-1185">Reference proteome</keyword>
<dbReference type="RefSeq" id="WP_232185920.1">
    <property type="nucleotide sequence ID" value="NZ_JAIOAP010000006.1"/>
</dbReference>
<dbReference type="InterPro" id="IPR052930">
    <property type="entry name" value="TA_antitoxin_MntA"/>
</dbReference>
<accession>A0ABV1KTN9</accession>
<dbReference type="Proteomes" id="UP001493487">
    <property type="component" value="Unassembled WGS sequence"/>
</dbReference>
<dbReference type="CDD" id="cd05403">
    <property type="entry name" value="NT_KNTase_like"/>
    <property type="match status" value="1"/>
</dbReference>
<comment type="caution">
    <text evidence="2">The sequence shown here is derived from an EMBL/GenBank/DDBJ whole genome shotgun (WGS) entry which is preliminary data.</text>
</comment>
<evidence type="ECO:0000313" key="2">
    <source>
        <dbReference type="EMBL" id="MEQ4483340.1"/>
    </source>
</evidence>